<protein>
    <submittedName>
        <fullName evidence="1">Uncharacterized protein</fullName>
    </submittedName>
</protein>
<organism evidence="1 2">
    <name type="scientific">Ixodes persulcatus</name>
    <name type="common">Taiga tick</name>
    <dbReference type="NCBI Taxonomy" id="34615"/>
    <lineage>
        <taxon>Eukaryota</taxon>
        <taxon>Metazoa</taxon>
        <taxon>Ecdysozoa</taxon>
        <taxon>Arthropoda</taxon>
        <taxon>Chelicerata</taxon>
        <taxon>Arachnida</taxon>
        <taxon>Acari</taxon>
        <taxon>Parasitiformes</taxon>
        <taxon>Ixodida</taxon>
        <taxon>Ixodoidea</taxon>
        <taxon>Ixodidae</taxon>
        <taxon>Ixodinae</taxon>
        <taxon>Ixodes</taxon>
    </lineage>
</organism>
<gene>
    <name evidence="1" type="ORF">HPB47_003983</name>
</gene>
<comment type="caution">
    <text evidence="1">The sequence shown here is derived from an EMBL/GenBank/DDBJ whole genome shotgun (WGS) entry which is preliminary data.</text>
</comment>
<evidence type="ECO:0000313" key="2">
    <source>
        <dbReference type="Proteomes" id="UP000805193"/>
    </source>
</evidence>
<keyword evidence="2" id="KW-1185">Reference proteome</keyword>
<evidence type="ECO:0000313" key="1">
    <source>
        <dbReference type="EMBL" id="KAG0419624.1"/>
    </source>
</evidence>
<dbReference type="Proteomes" id="UP000805193">
    <property type="component" value="Unassembled WGS sequence"/>
</dbReference>
<name>A0AC60PHZ8_IXOPE</name>
<accession>A0AC60PHZ8</accession>
<sequence>MSEQSEMGDCFLWTDHDANAREAVLGYARSKCQPNDDFVVLGTESIPGDVRSRTLLGFLVETLRRAGSFPNGATTVLTVPEHYLALQLCVARVKQETGPFDATGGEVLFNDLQYQQHLAAPDEYPASESVQKYVDFLAHSNTANHWQVLAKFRAIVASGEDVGARLARCVFFVHGPVRSKFVRECLAALFEGRRVQLLTAEMPLDVSLNGGCDLSDVSVSSETLLGPVPESSPTRVEGEAATDFMTHVVLAFLRVLVNSRDEVALATAMASPVVRLPHDAFTELKRLSLESGMPMCQTVVSYVLRARLGAQECALTPFLCKLSEFVDVLHRLQTFAEEEDATTAVRKAVGLLVSRVRSAGGHELAWDRVLELKADLLSLAESELSGCEAEGESEWRSGGGTLRVLRSMADVLSTRRLSYNPTFVLYNMDSQGTPLNVPRMLDYFKTPESPEEVDEYCEPLSKRISNKLGAESSCPRRAPDDAVPPTQRGSRALALLNAETKNARLASGHAASEEHPKKLASKTKRSLMPEINGSAKRKKTPKTASSRQLLPNQKTITSFFART</sequence>
<dbReference type="EMBL" id="JABSTQ010010601">
    <property type="protein sequence ID" value="KAG0419624.1"/>
    <property type="molecule type" value="Genomic_DNA"/>
</dbReference>
<proteinExistence type="predicted"/>
<reference evidence="1 2" key="1">
    <citation type="journal article" date="2020" name="Cell">
        <title>Large-Scale Comparative Analyses of Tick Genomes Elucidate Their Genetic Diversity and Vector Capacities.</title>
        <authorList>
            <consortium name="Tick Genome and Microbiome Consortium (TIGMIC)"/>
            <person name="Jia N."/>
            <person name="Wang J."/>
            <person name="Shi W."/>
            <person name="Du L."/>
            <person name="Sun Y."/>
            <person name="Zhan W."/>
            <person name="Jiang J.F."/>
            <person name="Wang Q."/>
            <person name="Zhang B."/>
            <person name="Ji P."/>
            <person name="Bell-Sakyi L."/>
            <person name="Cui X.M."/>
            <person name="Yuan T.T."/>
            <person name="Jiang B.G."/>
            <person name="Yang W.F."/>
            <person name="Lam T.T."/>
            <person name="Chang Q.C."/>
            <person name="Ding S.J."/>
            <person name="Wang X.J."/>
            <person name="Zhu J.G."/>
            <person name="Ruan X.D."/>
            <person name="Zhao L."/>
            <person name="Wei J.T."/>
            <person name="Ye R.Z."/>
            <person name="Que T.C."/>
            <person name="Du C.H."/>
            <person name="Zhou Y.H."/>
            <person name="Cheng J.X."/>
            <person name="Dai P.F."/>
            <person name="Guo W.B."/>
            <person name="Han X.H."/>
            <person name="Huang E.J."/>
            <person name="Li L.F."/>
            <person name="Wei W."/>
            <person name="Gao Y.C."/>
            <person name="Liu J.Z."/>
            <person name="Shao H.Z."/>
            <person name="Wang X."/>
            <person name="Wang C.C."/>
            <person name="Yang T.C."/>
            <person name="Huo Q.B."/>
            <person name="Li W."/>
            <person name="Chen H.Y."/>
            <person name="Chen S.E."/>
            <person name="Zhou L.G."/>
            <person name="Ni X.B."/>
            <person name="Tian J.H."/>
            <person name="Sheng Y."/>
            <person name="Liu T."/>
            <person name="Pan Y.S."/>
            <person name="Xia L.Y."/>
            <person name="Li J."/>
            <person name="Zhao F."/>
            <person name="Cao W.C."/>
        </authorList>
    </citation>
    <scope>NUCLEOTIDE SEQUENCE [LARGE SCALE GENOMIC DNA]</scope>
    <source>
        <strain evidence="1">Iper-2018</strain>
    </source>
</reference>